<evidence type="ECO:0000313" key="1">
    <source>
        <dbReference type="EMBL" id="KAL1215147.1"/>
    </source>
</evidence>
<sequence length="232" mass="26543">MVSRLLNLETLDMTSSRYHWSVKGEAQNAEATVEEIGCLQRLHVLSIKLHSSPCLLTNTNIWIKRLRKFQLIFGSGYMVPTRQEMRRVTISHLDVSQGSIGWLLSSTTSLALNHCQGVEAMIQKLVIDNMSFKNLKALTIESTSIKLNSKQSFQRVDLLPNLEELHLRCVDLETISELQIHLGLSLESLKLLEITMCLRLRTLLDERNFKSIPNLEEIEISYCDSFQRPEST</sequence>
<proteinExistence type="predicted"/>
<protein>
    <submittedName>
        <fullName evidence="1">Disease resistance protein</fullName>
    </submittedName>
</protein>
<accession>A0ABD1B869</accession>
<comment type="caution">
    <text evidence="1">The sequence shown here is derived from an EMBL/GenBank/DDBJ whole genome shotgun (WGS) entry which is preliminary data.</text>
</comment>
<name>A0ABD1B869_CARAN</name>
<dbReference type="SUPFAM" id="SSF52047">
    <property type="entry name" value="RNI-like"/>
    <property type="match status" value="1"/>
</dbReference>
<dbReference type="Gene3D" id="3.80.10.10">
    <property type="entry name" value="Ribonuclease Inhibitor"/>
    <property type="match status" value="1"/>
</dbReference>
<organism evidence="1 2">
    <name type="scientific">Cardamine amara subsp. amara</name>
    <dbReference type="NCBI Taxonomy" id="228776"/>
    <lineage>
        <taxon>Eukaryota</taxon>
        <taxon>Viridiplantae</taxon>
        <taxon>Streptophyta</taxon>
        <taxon>Embryophyta</taxon>
        <taxon>Tracheophyta</taxon>
        <taxon>Spermatophyta</taxon>
        <taxon>Magnoliopsida</taxon>
        <taxon>eudicotyledons</taxon>
        <taxon>Gunneridae</taxon>
        <taxon>Pentapetalae</taxon>
        <taxon>rosids</taxon>
        <taxon>malvids</taxon>
        <taxon>Brassicales</taxon>
        <taxon>Brassicaceae</taxon>
        <taxon>Cardamineae</taxon>
        <taxon>Cardamine</taxon>
    </lineage>
</organism>
<dbReference type="Proteomes" id="UP001558713">
    <property type="component" value="Unassembled WGS sequence"/>
</dbReference>
<dbReference type="InterPro" id="IPR032675">
    <property type="entry name" value="LRR_dom_sf"/>
</dbReference>
<dbReference type="EMBL" id="JBANAX010000291">
    <property type="protein sequence ID" value="KAL1215147.1"/>
    <property type="molecule type" value="Genomic_DNA"/>
</dbReference>
<evidence type="ECO:0000313" key="2">
    <source>
        <dbReference type="Proteomes" id="UP001558713"/>
    </source>
</evidence>
<gene>
    <name evidence="1" type="ORF">V5N11_028610</name>
</gene>
<reference evidence="1 2" key="1">
    <citation type="submission" date="2024-04" db="EMBL/GenBank/DDBJ databases">
        <title>Genome assembly C_amara_ONT_v2.</title>
        <authorList>
            <person name="Yant L."/>
            <person name="Moore C."/>
            <person name="Slenker M."/>
        </authorList>
    </citation>
    <scope>NUCLEOTIDE SEQUENCE [LARGE SCALE GENOMIC DNA]</scope>
    <source>
        <tissue evidence="1">Leaf</tissue>
    </source>
</reference>
<keyword evidence="2" id="KW-1185">Reference proteome</keyword>
<dbReference type="AlphaFoldDB" id="A0ABD1B869"/>